<keyword evidence="5 8" id="KW-1133">Transmembrane helix</keyword>
<keyword evidence="4 8" id="KW-0812">Transmembrane</keyword>
<dbReference type="NCBIfam" id="TIGR00546">
    <property type="entry name" value="lnt"/>
    <property type="match status" value="1"/>
</dbReference>
<sequence>WGCTYYLTVIFWLATNLGTTPFIGMLSMIAAVLYGSLTFIIICILMKLIKNIFPKHWYWFFPIVWVSIEYIRNMDLLSGGPWTSLANTQLDFLILIQNAEITGIYGISFWIVLINILFYNWLVKPYLENMIKSALIFILPWLIGVWLMPTSTDDSIRSMNIALIQPNIHLDQKWKPGGVRDNIQSLLNVSRPAIENNVDLIVWPETATSGYILQGNEFYIKWIQKSLNHSKLISGIPYYNEEGTERKYYNSAVFVQSDSIINIYHKIKLVPMAEYIPLSDYFPLLNQLNLGQA</sequence>
<dbReference type="GO" id="GO:0016410">
    <property type="term" value="F:N-acyltransferase activity"/>
    <property type="evidence" value="ECO:0007669"/>
    <property type="project" value="InterPro"/>
</dbReference>
<evidence type="ECO:0000259" key="9">
    <source>
        <dbReference type="PROSITE" id="PS50263"/>
    </source>
</evidence>
<protein>
    <recommendedName>
        <fullName evidence="9">CN hydrolase domain-containing protein</fullName>
    </recommendedName>
</protein>
<dbReference type="InterPro" id="IPR045378">
    <property type="entry name" value="LNT_N"/>
</dbReference>
<evidence type="ECO:0000256" key="8">
    <source>
        <dbReference type="SAM" id="Phobius"/>
    </source>
</evidence>
<keyword evidence="2" id="KW-1003">Cell membrane</keyword>
<evidence type="ECO:0000313" key="10">
    <source>
        <dbReference type="EMBL" id="SVD33707.1"/>
    </source>
</evidence>
<accession>A0A382UI15</accession>
<dbReference type="InterPro" id="IPR003010">
    <property type="entry name" value="C-N_Hydrolase"/>
</dbReference>
<keyword evidence="7" id="KW-0012">Acyltransferase</keyword>
<dbReference type="PANTHER" id="PTHR38686:SF1">
    <property type="entry name" value="APOLIPOPROTEIN N-ACYLTRANSFERASE"/>
    <property type="match status" value="1"/>
</dbReference>
<dbReference type="SUPFAM" id="SSF56317">
    <property type="entry name" value="Carbon-nitrogen hydrolase"/>
    <property type="match status" value="1"/>
</dbReference>
<comment type="subcellular location">
    <subcellularLocation>
        <location evidence="1">Cell membrane</location>
        <topology evidence="1">Multi-pass membrane protein</topology>
    </subcellularLocation>
</comment>
<name>A0A382UI15_9ZZZZ</name>
<dbReference type="InterPro" id="IPR036526">
    <property type="entry name" value="C-N_Hydrolase_sf"/>
</dbReference>
<proteinExistence type="predicted"/>
<dbReference type="AlphaFoldDB" id="A0A382UI15"/>
<feature type="transmembrane region" description="Helical" evidence="8">
    <location>
        <begin position="22"/>
        <end position="45"/>
    </location>
</feature>
<keyword evidence="6 8" id="KW-0472">Membrane</keyword>
<organism evidence="10">
    <name type="scientific">marine metagenome</name>
    <dbReference type="NCBI Taxonomy" id="408172"/>
    <lineage>
        <taxon>unclassified sequences</taxon>
        <taxon>metagenomes</taxon>
        <taxon>ecological metagenomes</taxon>
    </lineage>
</organism>
<evidence type="ECO:0000256" key="7">
    <source>
        <dbReference type="ARBA" id="ARBA00023315"/>
    </source>
</evidence>
<feature type="non-terminal residue" evidence="10">
    <location>
        <position position="1"/>
    </location>
</feature>
<evidence type="ECO:0000256" key="4">
    <source>
        <dbReference type="ARBA" id="ARBA00022692"/>
    </source>
</evidence>
<keyword evidence="3" id="KW-0808">Transferase</keyword>
<evidence type="ECO:0000256" key="2">
    <source>
        <dbReference type="ARBA" id="ARBA00022475"/>
    </source>
</evidence>
<dbReference type="Gene3D" id="3.60.110.10">
    <property type="entry name" value="Carbon-nitrogen hydrolase"/>
    <property type="match status" value="1"/>
</dbReference>
<dbReference type="Pfam" id="PF00795">
    <property type="entry name" value="CN_hydrolase"/>
    <property type="match status" value="1"/>
</dbReference>
<evidence type="ECO:0000256" key="3">
    <source>
        <dbReference type="ARBA" id="ARBA00022679"/>
    </source>
</evidence>
<feature type="transmembrane region" description="Helical" evidence="8">
    <location>
        <begin position="92"/>
        <end position="118"/>
    </location>
</feature>
<dbReference type="InterPro" id="IPR004563">
    <property type="entry name" value="Apolipo_AcylTrfase"/>
</dbReference>
<dbReference type="GO" id="GO:0042158">
    <property type="term" value="P:lipoprotein biosynthetic process"/>
    <property type="evidence" value="ECO:0007669"/>
    <property type="project" value="InterPro"/>
</dbReference>
<dbReference type="GO" id="GO:0005886">
    <property type="term" value="C:plasma membrane"/>
    <property type="evidence" value="ECO:0007669"/>
    <property type="project" value="UniProtKB-SubCell"/>
</dbReference>
<dbReference type="Pfam" id="PF20154">
    <property type="entry name" value="LNT_N"/>
    <property type="match status" value="1"/>
</dbReference>
<reference evidence="10" key="1">
    <citation type="submission" date="2018-05" db="EMBL/GenBank/DDBJ databases">
        <authorList>
            <person name="Lanie J.A."/>
            <person name="Ng W.-L."/>
            <person name="Kazmierczak K.M."/>
            <person name="Andrzejewski T.M."/>
            <person name="Davidsen T.M."/>
            <person name="Wayne K.J."/>
            <person name="Tettelin H."/>
            <person name="Glass J.I."/>
            <person name="Rusch D."/>
            <person name="Podicherti R."/>
            <person name="Tsui H.-C.T."/>
            <person name="Winkler M.E."/>
        </authorList>
    </citation>
    <scope>NUCLEOTIDE SEQUENCE</scope>
</reference>
<feature type="domain" description="CN hydrolase" evidence="9">
    <location>
        <begin position="164"/>
        <end position="293"/>
    </location>
</feature>
<dbReference type="PROSITE" id="PS50263">
    <property type="entry name" value="CN_HYDROLASE"/>
    <property type="match status" value="1"/>
</dbReference>
<evidence type="ECO:0000256" key="6">
    <source>
        <dbReference type="ARBA" id="ARBA00023136"/>
    </source>
</evidence>
<feature type="non-terminal residue" evidence="10">
    <location>
        <position position="293"/>
    </location>
</feature>
<dbReference type="PANTHER" id="PTHR38686">
    <property type="entry name" value="APOLIPOPROTEIN N-ACYLTRANSFERASE"/>
    <property type="match status" value="1"/>
</dbReference>
<dbReference type="EMBL" id="UINC01144287">
    <property type="protein sequence ID" value="SVD33707.1"/>
    <property type="molecule type" value="Genomic_DNA"/>
</dbReference>
<gene>
    <name evidence="10" type="ORF">METZ01_LOCUS386561</name>
</gene>
<feature type="transmembrane region" description="Helical" evidence="8">
    <location>
        <begin position="57"/>
        <end position="72"/>
    </location>
</feature>
<evidence type="ECO:0000256" key="1">
    <source>
        <dbReference type="ARBA" id="ARBA00004651"/>
    </source>
</evidence>
<feature type="transmembrane region" description="Helical" evidence="8">
    <location>
        <begin position="130"/>
        <end position="148"/>
    </location>
</feature>
<evidence type="ECO:0000256" key="5">
    <source>
        <dbReference type="ARBA" id="ARBA00022989"/>
    </source>
</evidence>